<dbReference type="GO" id="GO:0008732">
    <property type="term" value="F:L-allo-threonine aldolase activity"/>
    <property type="evidence" value="ECO:0007669"/>
    <property type="project" value="TreeGrafter"/>
</dbReference>
<protein>
    <recommendedName>
        <fullName evidence="5">Aromatic amino acid beta-eliminating lyase/threonine aldolase domain-containing protein</fullName>
    </recommendedName>
</protein>
<dbReference type="EMBL" id="BATJ01000001">
    <property type="protein sequence ID" value="GAD65371.1"/>
    <property type="molecule type" value="Genomic_DNA"/>
</dbReference>
<comment type="similarity">
    <text evidence="2">Belongs to the threonine aldolase family.</text>
</comment>
<evidence type="ECO:0000256" key="3">
    <source>
        <dbReference type="ARBA" id="ARBA00011881"/>
    </source>
</evidence>
<dbReference type="Proteomes" id="UP000016570">
    <property type="component" value="Unassembled WGS sequence"/>
</dbReference>
<dbReference type="SUPFAM" id="SSF53383">
    <property type="entry name" value="PLP-dependent transferases"/>
    <property type="match status" value="1"/>
</dbReference>
<dbReference type="AlphaFoldDB" id="U2ZCF1"/>
<dbReference type="PANTHER" id="PTHR48097">
    <property type="entry name" value="L-THREONINE ALDOLASE-RELATED"/>
    <property type="match status" value="1"/>
</dbReference>
<dbReference type="GO" id="GO:0006545">
    <property type="term" value="P:glycine biosynthetic process"/>
    <property type="evidence" value="ECO:0007669"/>
    <property type="project" value="TreeGrafter"/>
</dbReference>
<name>U2ZCF1_VIBPR</name>
<comment type="subunit">
    <text evidence="3">Homotetramer.</text>
</comment>
<feature type="domain" description="Aromatic amino acid beta-eliminating lyase/threonine aldolase" evidence="5">
    <location>
        <begin position="23"/>
        <end position="288"/>
    </location>
</feature>
<dbReference type="Gene3D" id="3.90.1150.10">
    <property type="entry name" value="Aspartate Aminotransferase, domain 1"/>
    <property type="match status" value="1"/>
</dbReference>
<keyword evidence="4" id="KW-0663">Pyridoxal phosphate</keyword>
<accession>U2ZCF1</accession>
<gene>
    <name evidence="6" type="ORF">VPR01S_01_01440</name>
</gene>
<evidence type="ECO:0000313" key="6">
    <source>
        <dbReference type="EMBL" id="GAD65371.1"/>
    </source>
</evidence>
<dbReference type="eggNOG" id="COG2008">
    <property type="taxonomic scope" value="Bacteria"/>
</dbReference>
<dbReference type="GO" id="GO:0005829">
    <property type="term" value="C:cytosol"/>
    <property type="evidence" value="ECO:0007669"/>
    <property type="project" value="TreeGrafter"/>
</dbReference>
<dbReference type="STRING" id="1219065.VPR01S_01_01440"/>
<dbReference type="Pfam" id="PF01212">
    <property type="entry name" value="Beta_elim_lyase"/>
    <property type="match status" value="1"/>
</dbReference>
<evidence type="ECO:0000256" key="2">
    <source>
        <dbReference type="ARBA" id="ARBA00006966"/>
    </source>
</evidence>
<reference evidence="6 7" key="1">
    <citation type="submission" date="2013-09" db="EMBL/GenBank/DDBJ databases">
        <title>Whole genome shotgun sequence of Vibrio proteolyticus NBRC 13287.</title>
        <authorList>
            <person name="Isaki S."/>
            <person name="Hosoyama A."/>
            <person name="Numata M."/>
            <person name="Hashimoto M."/>
            <person name="Hosoyama Y."/>
            <person name="Tsuchikane K."/>
            <person name="Noguchi M."/>
            <person name="Hirakata S."/>
            <person name="Ichikawa N."/>
            <person name="Ohji S."/>
            <person name="Yamazoe A."/>
            <person name="Fujita N."/>
        </authorList>
    </citation>
    <scope>NUCLEOTIDE SEQUENCE [LARGE SCALE GENOMIC DNA]</scope>
    <source>
        <strain evidence="6 7">NBRC 13287</strain>
    </source>
</reference>
<dbReference type="InterPro" id="IPR015422">
    <property type="entry name" value="PyrdxlP-dep_Trfase_small"/>
</dbReference>
<dbReference type="RefSeq" id="WP_021703363.1">
    <property type="nucleotide sequence ID" value="NZ_BATJ01000001.1"/>
</dbReference>
<evidence type="ECO:0000256" key="4">
    <source>
        <dbReference type="ARBA" id="ARBA00022898"/>
    </source>
</evidence>
<comment type="cofactor">
    <cofactor evidence="1">
        <name>pyridoxal 5'-phosphate</name>
        <dbReference type="ChEBI" id="CHEBI:597326"/>
    </cofactor>
</comment>
<evidence type="ECO:0000259" key="5">
    <source>
        <dbReference type="Pfam" id="PF01212"/>
    </source>
</evidence>
<keyword evidence="7" id="KW-1185">Reference proteome</keyword>
<organism evidence="6 7">
    <name type="scientific">Vibrio proteolyticus NBRC 13287</name>
    <dbReference type="NCBI Taxonomy" id="1219065"/>
    <lineage>
        <taxon>Bacteria</taxon>
        <taxon>Pseudomonadati</taxon>
        <taxon>Pseudomonadota</taxon>
        <taxon>Gammaproteobacteria</taxon>
        <taxon>Vibrionales</taxon>
        <taxon>Vibrionaceae</taxon>
        <taxon>Vibrio</taxon>
    </lineage>
</organism>
<dbReference type="InterPro" id="IPR015424">
    <property type="entry name" value="PyrdxlP-dep_Trfase"/>
</dbReference>
<sequence>MQNKCKTVLHGNKRISPAEMFERMAEWCRENNVEHDIYGQGELIQAFEQKVADLLGFEAGLFVITGTMTQPTALQIACQEKQCANVAMHPTSHVYLHERQGYQLQQRFNVLPVGEPYQPWTVEHLEAITDPLAAVLYELPMREIGGQLPEFEHLQAVKDYCANHNFHLHMDGARVWEAAAWYQKSYQEVAQGFHSAYVSMYKGVNGLGGAMLLGDKSFIRQADTWMKRQGGNVWHRTPYVVAAMMQFDERIAAMPALFERTKQLYTQFGEFPLFTLNPTAPQSNMLHIYLPLSESQAKVLRDELAEEHSIWIGNPQQAALPEQSFLEWYVGDLLLNMEDELLHQTLRTIHSAIAAKLTP</sequence>
<evidence type="ECO:0000313" key="7">
    <source>
        <dbReference type="Proteomes" id="UP000016570"/>
    </source>
</evidence>
<comment type="caution">
    <text evidence="6">The sequence shown here is derived from an EMBL/GenBank/DDBJ whole genome shotgun (WGS) entry which is preliminary data.</text>
</comment>
<dbReference type="GO" id="GO:0006567">
    <property type="term" value="P:L-threonine catabolic process"/>
    <property type="evidence" value="ECO:0007669"/>
    <property type="project" value="TreeGrafter"/>
</dbReference>
<evidence type="ECO:0000256" key="1">
    <source>
        <dbReference type="ARBA" id="ARBA00001933"/>
    </source>
</evidence>
<dbReference type="InterPro" id="IPR001597">
    <property type="entry name" value="ArAA_b-elim_lyase/Thr_aldolase"/>
</dbReference>
<dbReference type="PANTHER" id="PTHR48097:SF9">
    <property type="entry name" value="L-THREONINE ALDOLASE"/>
    <property type="match status" value="1"/>
</dbReference>
<proteinExistence type="inferred from homology"/>
<dbReference type="Gene3D" id="3.40.640.10">
    <property type="entry name" value="Type I PLP-dependent aspartate aminotransferase-like (Major domain)"/>
    <property type="match status" value="1"/>
</dbReference>
<dbReference type="InterPro" id="IPR015421">
    <property type="entry name" value="PyrdxlP-dep_Trfase_major"/>
</dbReference>